<protein>
    <submittedName>
        <fullName evidence="1">Uncharacterized protein</fullName>
    </submittedName>
</protein>
<dbReference type="Proteomes" id="UP000317178">
    <property type="component" value="Chromosome"/>
</dbReference>
<evidence type="ECO:0000313" key="2">
    <source>
        <dbReference type="Proteomes" id="UP000317178"/>
    </source>
</evidence>
<dbReference type="EMBL" id="CP036281">
    <property type="protein sequence ID" value="QDU82608.1"/>
    <property type="molecule type" value="Genomic_DNA"/>
</dbReference>
<sequence>MAYGKRIECDHCGFKIEAWDEGDPYIRGFDGKKEYVYHPDPRRYEATGLDVPHLCMDCGCKYKVDEGKPKTCRRCKSSRRKKCFELEGETCPKCKQGKFIQDPKRYMIS</sequence>
<evidence type="ECO:0000313" key="1">
    <source>
        <dbReference type="EMBL" id="QDU82608.1"/>
    </source>
</evidence>
<dbReference type="KEGG" id="plon:Pla110_43690"/>
<keyword evidence="2" id="KW-1185">Reference proteome</keyword>
<reference evidence="1 2" key="1">
    <citation type="submission" date="2019-02" db="EMBL/GenBank/DDBJ databases">
        <title>Deep-cultivation of Planctomycetes and their phenomic and genomic characterization uncovers novel biology.</title>
        <authorList>
            <person name="Wiegand S."/>
            <person name="Jogler M."/>
            <person name="Boedeker C."/>
            <person name="Pinto D."/>
            <person name="Vollmers J."/>
            <person name="Rivas-Marin E."/>
            <person name="Kohn T."/>
            <person name="Peeters S.H."/>
            <person name="Heuer A."/>
            <person name="Rast P."/>
            <person name="Oberbeckmann S."/>
            <person name="Bunk B."/>
            <person name="Jeske O."/>
            <person name="Meyerdierks A."/>
            <person name="Storesund J.E."/>
            <person name="Kallscheuer N."/>
            <person name="Luecker S."/>
            <person name="Lage O.M."/>
            <person name="Pohl T."/>
            <person name="Merkel B.J."/>
            <person name="Hornburger P."/>
            <person name="Mueller R.-W."/>
            <person name="Bruemmer F."/>
            <person name="Labrenz M."/>
            <person name="Spormann A.M."/>
            <person name="Op den Camp H."/>
            <person name="Overmann J."/>
            <person name="Amann R."/>
            <person name="Jetten M.S.M."/>
            <person name="Mascher T."/>
            <person name="Medema M.H."/>
            <person name="Devos D.P."/>
            <person name="Kaster A.-K."/>
            <person name="Ovreas L."/>
            <person name="Rohde M."/>
            <person name="Galperin M.Y."/>
            <person name="Jogler C."/>
        </authorList>
    </citation>
    <scope>NUCLEOTIDE SEQUENCE [LARGE SCALE GENOMIC DNA]</scope>
    <source>
        <strain evidence="1 2">Pla110</strain>
    </source>
</reference>
<dbReference type="AlphaFoldDB" id="A0A518CTS8"/>
<gene>
    <name evidence="1" type="ORF">Pla110_43690</name>
</gene>
<proteinExistence type="predicted"/>
<name>A0A518CTS8_9PLAN</name>
<organism evidence="1 2">
    <name type="scientific">Polystyrenella longa</name>
    <dbReference type="NCBI Taxonomy" id="2528007"/>
    <lineage>
        <taxon>Bacteria</taxon>
        <taxon>Pseudomonadati</taxon>
        <taxon>Planctomycetota</taxon>
        <taxon>Planctomycetia</taxon>
        <taxon>Planctomycetales</taxon>
        <taxon>Planctomycetaceae</taxon>
        <taxon>Polystyrenella</taxon>
    </lineage>
</organism>
<accession>A0A518CTS8</accession>